<dbReference type="Proteomes" id="UP001182908">
    <property type="component" value="Chromosome"/>
</dbReference>
<dbReference type="InterPro" id="IPR016188">
    <property type="entry name" value="PurM-like_N"/>
</dbReference>
<feature type="region of interest" description="Disordered" evidence="2">
    <location>
        <begin position="1"/>
        <end position="20"/>
    </location>
</feature>
<name>A0AA51UKN7_9EURY</name>
<evidence type="ECO:0000313" key="6">
    <source>
        <dbReference type="Proteomes" id="UP001182908"/>
    </source>
</evidence>
<organism evidence="5 6">
    <name type="scientific">Methanolobus sediminis</name>
    <dbReference type="NCBI Taxonomy" id="3072978"/>
    <lineage>
        <taxon>Archaea</taxon>
        <taxon>Methanobacteriati</taxon>
        <taxon>Methanobacteriota</taxon>
        <taxon>Stenosarchaea group</taxon>
        <taxon>Methanomicrobia</taxon>
        <taxon>Methanosarcinales</taxon>
        <taxon>Methanosarcinaceae</taxon>
        <taxon>Methanolobus</taxon>
    </lineage>
</organism>
<dbReference type="PIRSF" id="PIRSF005644">
    <property type="entry name" value="Hdrgns_mtr_HypE"/>
    <property type="match status" value="1"/>
</dbReference>
<dbReference type="PANTHER" id="PTHR30303">
    <property type="entry name" value="HYDROGENASE ISOENZYMES FORMATION PROTEIN HYPE"/>
    <property type="match status" value="1"/>
</dbReference>
<feature type="compositionally biased region" description="Polar residues" evidence="2">
    <location>
        <begin position="8"/>
        <end position="20"/>
    </location>
</feature>
<proteinExistence type="inferred from homology"/>
<dbReference type="GeneID" id="84231059"/>
<dbReference type="Pfam" id="PF02769">
    <property type="entry name" value="AIRS_C"/>
    <property type="match status" value="1"/>
</dbReference>
<dbReference type="NCBIfam" id="TIGR02124">
    <property type="entry name" value="hypE"/>
    <property type="match status" value="1"/>
</dbReference>
<dbReference type="PANTHER" id="PTHR30303:SF0">
    <property type="entry name" value="CARBAMOYL DEHYDRATASE HYPE"/>
    <property type="match status" value="1"/>
</dbReference>
<dbReference type="GO" id="GO:0051604">
    <property type="term" value="P:protein maturation"/>
    <property type="evidence" value="ECO:0007669"/>
    <property type="project" value="TreeGrafter"/>
</dbReference>
<dbReference type="KEGG" id="mseb:RE474_00040"/>
<feature type="domain" description="PurM-like C-terminal" evidence="4">
    <location>
        <begin position="200"/>
        <end position="355"/>
    </location>
</feature>
<sequence length="378" mass="40294">MMRKAWISGSQPSHPWQTNAEKTVRTDNMSQQNRISMEHGAGGQFMQELIGGIILKNISRRSAGTVGLDDLDDGSTISIPEGMGDDYELVMTTDSHVVDPLFFPGGDIGRIAVCGTVNDLTVMGAKPLALTCAIIVPEGFELSSFEEIIKSMNLAAEEAEVAIITGDTKTIQGNKLDSMIINTTGVGVAPKVVRDNGLSPDDVIIVTGNLGDHGIALLSHREGFDFETKLVSDVAPVSGLLKAPLELRTEDGQPVICAMKDPTRGGLASCINEMAQKSDVGIILEESDIPIDMVVSTACEMLGLNPLEIANEGKAVIGVRPEYAEQVLELLKSHKYGLNARIVGKAVSEHKGKVLLRTSIGSLRQLGMPVGDPIPRVC</sequence>
<dbReference type="EMBL" id="CP133592">
    <property type="protein sequence ID" value="WMW25144.1"/>
    <property type="molecule type" value="Genomic_DNA"/>
</dbReference>
<keyword evidence="6" id="KW-1185">Reference proteome</keyword>
<dbReference type="Pfam" id="PF00586">
    <property type="entry name" value="AIRS"/>
    <property type="match status" value="1"/>
</dbReference>
<evidence type="ECO:0000256" key="1">
    <source>
        <dbReference type="ARBA" id="ARBA00006243"/>
    </source>
</evidence>
<evidence type="ECO:0000259" key="3">
    <source>
        <dbReference type="Pfam" id="PF00586"/>
    </source>
</evidence>
<dbReference type="RefSeq" id="WP_309310952.1">
    <property type="nucleotide sequence ID" value="NZ_CP133592.1"/>
</dbReference>
<dbReference type="Gene3D" id="3.90.650.10">
    <property type="entry name" value="PurM-like C-terminal domain"/>
    <property type="match status" value="1"/>
</dbReference>
<dbReference type="InterPro" id="IPR036676">
    <property type="entry name" value="PurM-like_C_sf"/>
</dbReference>
<feature type="domain" description="PurM-like N-terminal" evidence="3">
    <location>
        <begin position="75"/>
        <end position="189"/>
    </location>
</feature>
<dbReference type="CDD" id="cd02197">
    <property type="entry name" value="HypE"/>
    <property type="match status" value="1"/>
</dbReference>
<evidence type="ECO:0000313" key="5">
    <source>
        <dbReference type="EMBL" id="WMW25144.1"/>
    </source>
</evidence>
<dbReference type="AlphaFoldDB" id="A0AA51UKN7"/>
<dbReference type="InterPro" id="IPR011854">
    <property type="entry name" value="HypE"/>
</dbReference>
<dbReference type="SUPFAM" id="SSF55326">
    <property type="entry name" value="PurM N-terminal domain-like"/>
    <property type="match status" value="1"/>
</dbReference>
<dbReference type="Gene3D" id="3.30.1330.10">
    <property type="entry name" value="PurM-like, N-terminal domain"/>
    <property type="match status" value="1"/>
</dbReference>
<protein>
    <submittedName>
        <fullName evidence="5">Hydrogenase expression/formation protein HypE</fullName>
    </submittedName>
</protein>
<comment type="similarity">
    <text evidence="1">Belongs to the HypE family.</text>
</comment>
<evidence type="ECO:0000259" key="4">
    <source>
        <dbReference type="Pfam" id="PF02769"/>
    </source>
</evidence>
<gene>
    <name evidence="5" type="primary">hypE</name>
    <name evidence="5" type="ORF">RE474_00040</name>
</gene>
<dbReference type="InterPro" id="IPR036921">
    <property type="entry name" value="PurM-like_N_sf"/>
</dbReference>
<accession>A0AA51UKN7</accession>
<dbReference type="InterPro" id="IPR010918">
    <property type="entry name" value="PurM-like_C_dom"/>
</dbReference>
<evidence type="ECO:0000256" key="2">
    <source>
        <dbReference type="SAM" id="MobiDB-lite"/>
    </source>
</evidence>
<reference evidence="5 6" key="1">
    <citation type="submission" date="2023-08" db="EMBL/GenBank/DDBJ databases">
        <title>Methanolobus mangrovi sp. nov. and Methanolobus sediminis sp. nov, two novel methylotrophic methanogens isolated from mangrove sediments in China.</title>
        <authorList>
            <person name="Zhou J."/>
        </authorList>
    </citation>
    <scope>NUCLEOTIDE SEQUENCE [LARGE SCALE GENOMIC DNA]</scope>
    <source>
        <strain evidence="5 6">FTZ6</strain>
    </source>
</reference>
<dbReference type="SUPFAM" id="SSF56042">
    <property type="entry name" value="PurM C-terminal domain-like"/>
    <property type="match status" value="1"/>
</dbReference>